<feature type="compositionally biased region" description="Polar residues" evidence="1">
    <location>
        <begin position="156"/>
        <end position="173"/>
    </location>
</feature>
<feature type="compositionally biased region" description="Polar residues" evidence="1">
    <location>
        <begin position="206"/>
        <end position="228"/>
    </location>
</feature>
<name>A0AAJ0BRF6_9PEZI</name>
<comment type="caution">
    <text evidence="2">The sequence shown here is derived from an EMBL/GenBank/DDBJ whole genome shotgun (WGS) entry which is preliminary data.</text>
</comment>
<evidence type="ECO:0000313" key="3">
    <source>
        <dbReference type="Proteomes" id="UP001244011"/>
    </source>
</evidence>
<evidence type="ECO:0000313" key="2">
    <source>
        <dbReference type="EMBL" id="KAK1761647.1"/>
    </source>
</evidence>
<feature type="region of interest" description="Disordered" evidence="1">
    <location>
        <begin position="91"/>
        <end position="363"/>
    </location>
</feature>
<dbReference type="RefSeq" id="XP_060277860.1">
    <property type="nucleotide sequence ID" value="XM_060429418.1"/>
</dbReference>
<sequence length="363" mass="39103">MLRAGPLSKINAKTLGLVGDVQRRTRTTSPTAKTPAKCVNCWKYYKVGPPTKRGKLPWDHEAWSYDCTFPGTVKMRRGLKMAVSWADDLPVPKSAQAPIPFRAGTSGKASCTRTDKQYTNRSRIVRKPSNKSTVPQPPKATQCQSTSTKTKKRQSLFNLSTSGTRPVETTTGAAASDRPMKGNRNAGGEKDVPSKRSGVAGPMSSDARQSPVANAEPSASSQPTSASKVPTLPLFSFSAPGVKPMPLGPRGTGPRETGPRETDNDGWISCSDNDTDSETPSILDMPAGFETPVSDSRSRAVSVSSRTNPRKRSRSSDSDSLPSPREPNLEALSYLVISSKSQNKEPAKRGRGRPRTAIRSFRA</sequence>
<feature type="compositionally biased region" description="Low complexity" evidence="1">
    <location>
        <begin position="293"/>
        <end position="306"/>
    </location>
</feature>
<organism evidence="2 3">
    <name type="scientific">Phialemonium atrogriseum</name>
    <dbReference type="NCBI Taxonomy" id="1093897"/>
    <lineage>
        <taxon>Eukaryota</taxon>
        <taxon>Fungi</taxon>
        <taxon>Dikarya</taxon>
        <taxon>Ascomycota</taxon>
        <taxon>Pezizomycotina</taxon>
        <taxon>Sordariomycetes</taxon>
        <taxon>Sordariomycetidae</taxon>
        <taxon>Cephalothecales</taxon>
        <taxon>Cephalothecaceae</taxon>
        <taxon>Phialemonium</taxon>
    </lineage>
</organism>
<keyword evidence="3" id="KW-1185">Reference proteome</keyword>
<protein>
    <submittedName>
        <fullName evidence="2">Uncharacterized protein</fullName>
    </submittedName>
</protein>
<dbReference type="Proteomes" id="UP001244011">
    <property type="component" value="Unassembled WGS sequence"/>
</dbReference>
<proteinExistence type="predicted"/>
<feature type="compositionally biased region" description="Basic residues" evidence="1">
    <location>
        <begin position="349"/>
        <end position="363"/>
    </location>
</feature>
<dbReference type="AlphaFoldDB" id="A0AAJ0BRF6"/>
<dbReference type="GeneID" id="85312605"/>
<accession>A0AAJ0BRF6</accession>
<dbReference type="EMBL" id="MU839058">
    <property type="protein sequence ID" value="KAK1761647.1"/>
    <property type="molecule type" value="Genomic_DNA"/>
</dbReference>
<reference evidence="2" key="1">
    <citation type="submission" date="2023-06" db="EMBL/GenBank/DDBJ databases">
        <title>Genome-scale phylogeny and comparative genomics of the fungal order Sordariales.</title>
        <authorList>
            <consortium name="Lawrence Berkeley National Laboratory"/>
            <person name="Hensen N."/>
            <person name="Bonometti L."/>
            <person name="Westerberg I."/>
            <person name="Brannstrom I.O."/>
            <person name="Guillou S."/>
            <person name="Cros-Aarteil S."/>
            <person name="Calhoun S."/>
            <person name="Haridas S."/>
            <person name="Kuo A."/>
            <person name="Mondo S."/>
            <person name="Pangilinan J."/>
            <person name="Riley R."/>
            <person name="Labutti K."/>
            <person name="Andreopoulos B."/>
            <person name="Lipzen A."/>
            <person name="Chen C."/>
            <person name="Yanf M."/>
            <person name="Daum C."/>
            <person name="Ng V."/>
            <person name="Clum A."/>
            <person name="Steindorff A."/>
            <person name="Ohm R."/>
            <person name="Martin F."/>
            <person name="Silar P."/>
            <person name="Natvig D."/>
            <person name="Lalanne C."/>
            <person name="Gautier V."/>
            <person name="Ament-Velasquez S.L."/>
            <person name="Kruys A."/>
            <person name="Hutchinson M.I."/>
            <person name="Powell A.J."/>
            <person name="Barry K."/>
            <person name="Miller A.N."/>
            <person name="Grigoriev I.V."/>
            <person name="Debuchy R."/>
            <person name="Gladieux P."/>
            <person name="Thoren M.H."/>
            <person name="Johannesson H."/>
        </authorList>
    </citation>
    <scope>NUCLEOTIDE SEQUENCE</scope>
    <source>
        <strain evidence="2">8032-3</strain>
    </source>
</reference>
<evidence type="ECO:0000256" key="1">
    <source>
        <dbReference type="SAM" id="MobiDB-lite"/>
    </source>
</evidence>
<gene>
    <name evidence="2" type="ORF">QBC33DRAFT_553492</name>
</gene>